<evidence type="ECO:0000313" key="2">
    <source>
        <dbReference type="Proteomes" id="UP000270094"/>
    </source>
</evidence>
<dbReference type="EMBL" id="UYYB01105216">
    <property type="protein sequence ID" value="VDM79461.1"/>
    <property type="molecule type" value="Genomic_DNA"/>
</dbReference>
<name>A0A3P7J2R5_STRVU</name>
<sequence length="111" mass="13015">MKATQQYDSCGDYIFTKQGGEGGAYWTSQWYHPLAVVHITVSFEQECAAEISLKDLLERRRVLRQYPHSKLLEAAQGRSLKKYRQNLLDYHIPLLTEDRIRTLDVGWNRSR</sequence>
<reference evidence="1 2" key="1">
    <citation type="submission" date="2018-11" db="EMBL/GenBank/DDBJ databases">
        <authorList>
            <consortium name="Pathogen Informatics"/>
        </authorList>
    </citation>
    <scope>NUCLEOTIDE SEQUENCE [LARGE SCALE GENOMIC DNA]</scope>
</reference>
<keyword evidence="2" id="KW-1185">Reference proteome</keyword>
<evidence type="ECO:0000313" key="1">
    <source>
        <dbReference type="EMBL" id="VDM79461.1"/>
    </source>
</evidence>
<proteinExistence type="predicted"/>
<protein>
    <submittedName>
        <fullName evidence="1">Uncharacterized protein</fullName>
    </submittedName>
</protein>
<accession>A0A3P7J2R5</accession>
<gene>
    <name evidence="1" type="ORF">SVUK_LOCUS14459</name>
</gene>
<organism evidence="1 2">
    <name type="scientific">Strongylus vulgaris</name>
    <name type="common">Blood worm</name>
    <dbReference type="NCBI Taxonomy" id="40348"/>
    <lineage>
        <taxon>Eukaryota</taxon>
        <taxon>Metazoa</taxon>
        <taxon>Ecdysozoa</taxon>
        <taxon>Nematoda</taxon>
        <taxon>Chromadorea</taxon>
        <taxon>Rhabditida</taxon>
        <taxon>Rhabditina</taxon>
        <taxon>Rhabditomorpha</taxon>
        <taxon>Strongyloidea</taxon>
        <taxon>Strongylidae</taxon>
        <taxon>Strongylus</taxon>
    </lineage>
</organism>
<dbReference type="AlphaFoldDB" id="A0A3P7J2R5"/>
<dbReference type="Proteomes" id="UP000270094">
    <property type="component" value="Unassembled WGS sequence"/>
</dbReference>